<gene>
    <name evidence="2" type="ORF">ASPCAL04298</name>
</gene>
<organism evidence="2 3">
    <name type="scientific">Aspergillus calidoustus</name>
    <dbReference type="NCBI Taxonomy" id="454130"/>
    <lineage>
        <taxon>Eukaryota</taxon>
        <taxon>Fungi</taxon>
        <taxon>Dikarya</taxon>
        <taxon>Ascomycota</taxon>
        <taxon>Pezizomycotina</taxon>
        <taxon>Eurotiomycetes</taxon>
        <taxon>Eurotiomycetidae</taxon>
        <taxon>Eurotiales</taxon>
        <taxon>Aspergillaceae</taxon>
        <taxon>Aspergillus</taxon>
        <taxon>Aspergillus subgen. Nidulantes</taxon>
    </lineage>
</organism>
<dbReference type="Proteomes" id="UP000054771">
    <property type="component" value="Unassembled WGS sequence"/>
</dbReference>
<name>A0A0U4Z0N0_ASPCI</name>
<dbReference type="AlphaFoldDB" id="A0A0U4Z0N0"/>
<reference evidence="3" key="1">
    <citation type="journal article" date="2016" name="Genome Announc.">
        <title>Draft genome sequences of fungus Aspergillus calidoustus.</title>
        <authorList>
            <person name="Horn F."/>
            <person name="Linde J."/>
            <person name="Mattern D.J."/>
            <person name="Walther G."/>
            <person name="Guthke R."/>
            <person name="Scherlach K."/>
            <person name="Martin K."/>
            <person name="Brakhage A.A."/>
            <person name="Petzke L."/>
            <person name="Valiante V."/>
        </authorList>
    </citation>
    <scope>NUCLEOTIDE SEQUENCE [LARGE SCALE GENOMIC DNA]</scope>
    <source>
        <strain evidence="3">SF006504</strain>
    </source>
</reference>
<evidence type="ECO:0000313" key="2">
    <source>
        <dbReference type="EMBL" id="CEL03141.1"/>
    </source>
</evidence>
<evidence type="ECO:0000256" key="1">
    <source>
        <dbReference type="SAM" id="MobiDB-lite"/>
    </source>
</evidence>
<dbReference type="EMBL" id="CDMC01000003">
    <property type="protein sequence ID" value="CEL03141.1"/>
    <property type="molecule type" value="Genomic_DNA"/>
</dbReference>
<proteinExistence type="predicted"/>
<keyword evidence="3" id="KW-1185">Reference proteome</keyword>
<feature type="region of interest" description="Disordered" evidence="1">
    <location>
        <begin position="1"/>
        <end position="49"/>
    </location>
</feature>
<accession>A0A0U4Z0N0</accession>
<sequence length="167" mass="18856">MGAGIVHRRTSRRITSSQTQPRSNSAERQDPARRRTRPEPTSFGSRFGRPKGIIAIDRDWGKSHGWPESIKSSGRPCGKQFREYHTRTSTALFFDVLRQVSRLFLWSPYTRVLYLCALVCGFEGRAYGADETWAQVLEAVADVWSAVNRGVLVRRLGWVGVVSWAGS</sequence>
<feature type="compositionally biased region" description="Basic residues" evidence="1">
    <location>
        <begin position="1"/>
        <end position="12"/>
    </location>
</feature>
<protein>
    <submittedName>
        <fullName evidence="2">Uncharacterized protein</fullName>
    </submittedName>
</protein>
<feature type="compositionally biased region" description="Low complexity" evidence="1">
    <location>
        <begin position="13"/>
        <end position="23"/>
    </location>
</feature>
<evidence type="ECO:0000313" key="3">
    <source>
        <dbReference type="Proteomes" id="UP000054771"/>
    </source>
</evidence>